<dbReference type="InterPro" id="IPR000755">
    <property type="entry name" value="A_A_dipeptidase"/>
</dbReference>
<dbReference type="Proteomes" id="UP000237056">
    <property type="component" value="Unassembled WGS sequence"/>
</dbReference>
<evidence type="ECO:0000256" key="7">
    <source>
        <dbReference type="ARBA" id="ARBA00023049"/>
    </source>
</evidence>
<evidence type="ECO:0000256" key="1">
    <source>
        <dbReference type="ARBA" id="ARBA00001362"/>
    </source>
</evidence>
<organism evidence="10 11">
    <name type="scientific">Flavobacterium croceum DSM 17960</name>
    <dbReference type="NCBI Taxonomy" id="1121886"/>
    <lineage>
        <taxon>Bacteria</taxon>
        <taxon>Pseudomonadati</taxon>
        <taxon>Bacteroidota</taxon>
        <taxon>Flavobacteriia</taxon>
        <taxon>Flavobacteriales</taxon>
        <taxon>Flavobacteriaceae</taxon>
        <taxon>Flavobacterium</taxon>
    </lineage>
</organism>
<dbReference type="AlphaFoldDB" id="A0A2S4N7D8"/>
<comment type="catalytic activity">
    <reaction evidence="1 9">
        <text>D-alanyl-D-alanine + H2O = 2 D-alanine</text>
        <dbReference type="Rhea" id="RHEA:20661"/>
        <dbReference type="ChEBI" id="CHEBI:15377"/>
        <dbReference type="ChEBI" id="CHEBI:57416"/>
        <dbReference type="ChEBI" id="CHEBI:57822"/>
        <dbReference type="EC" id="3.4.13.22"/>
    </reaction>
</comment>
<dbReference type="Pfam" id="PF01427">
    <property type="entry name" value="Peptidase_M15"/>
    <property type="match status" value="1"/>
</dbReference>
<dbReference type="RefSeq" id="WP_103726221.1">
    <property type="nucleotide sequence ID" value="NZ_PQNY01000009.1"/>
</dbReference>
<reference evidence="10 11" key="1">
    <citation type="submission" date="2018-01" db="EMBL/GenBank/DDBJ databases">
        <title>Genomic Encyclopedia of Type Strains, Phase I: the one thousand microbial genomes (KMG-I) project.</title>
        <authorList>
            <person name="Goeker M."/>
        </authorList>
    </citation>
    <scope>NUCLEOTIDE SEQUENCE [LARGE SCALE GENOMIC DNA]</scope>
    <source>
        <strain evidence="10 11">DSM 17960</strain>
    </source>
</reference>
<evidence type="ECO:0000256" key="5">
    <source>
        <dbReference type="ARBA" id="ARBA00022833"/>
    </source>
</evidence>
<evidence type="ECO:0000256" key="8">
    <source>
        <dbReference type="ARBA" id="ARBA00023316"/>
    </source>
</evidence>
<proteinExistence type="inferred from homology"/>
<dbReference type="EMBL" id="PQNY01000009">
    <property type="protein sequence ID" value="POS01628.1"/>
    <property type="molecule type" value="Genomic_DNA"/>
</dbReference>
<comment type="function">
    <text evidence="9">Catalyzes hydrolysis of the D-alanyl-D-alanine dipeptide.</text>
</comment>
<keyword evidence="11" id="KW-1185">Reference proteome</keyword>
<dbReference type="SUPFAM" id="SSF55166">
    <property type="entry name" value="Hedgehog/DD-peptidase"/>
    <property type="match status" value="1"/>
</dbReference>
<keyword evidence="6 9" id="KW-0224">Dipeptidase</keyword>
<feature type="active site" description="Proton donor/acceptor" evidence="9">
    <location>
        <position position="202"/>
    </location>
</feature>
<dbReference type="HAMAP" id="MF_01924">
    <property type="entry name" value="A_A_dipeptidase"/>
    <property type="match status" value="1"/>
</dbReference>
<comment type="similarity">
    <text evidence="9">Belongs to the peptidase M15D family.</text>
</comment>
<dbReference type="GO" id="GO:0006508">
    <property type="term" value="P:proteolysis"/>
    <property type="evidence" value="ECO:0007669"/>
    <property type="project" value="UniProtKB-KW"/>
</dbReference>
<dbReference type="PANTHER" id="PTHR43126:SF1">
    <property type="entry name" value="D-ALANYL-D-ALANINE DIPEPTIDASE"/>
    <property type="match status" value="1"/>
</dbReference>
<comment type="caution">
    <text evidence="10">The sequence shown here is derived from an EMBL/GenBank/DDBJ whole genome shotgun (WGS) entry which is preliminary data.</text>
</comment>
<evidence type="ECO:0000256" key="2">
    <source>
        <dbReference type="ARBA" id="ARBA00022670"/>
    </source>
</evidence>
<evidence type="ECO:0000313" key="10">
    <source>
        <dbReference type="EMBL" id="POS01628.1"/>
    </source>
</evidence>
<keyword evidence="4 9" id="KW-0378">Hydrolase</keyword>
<feature type="binding site" evidence="9">
    <location>
        <position position="138"/>
    </location>
    <ligand>
        <name>Zn(2+)</name>
        <dbReference type="ChEBI" id="CHEBI:29105"/>
        <note>catalytic</note>
    </ligand>
</feature>
<comment type="cofactor">
    <cofactor evidence="9">
        <name>Zn(2+)</name>
        <dbReference type="ChEBI" id="CHEBI:29105"/>
    </cofactor>
    <text evidence="9">Binds 1 zinc ion per subunit.</text>
</comment>
<dbReference type="CDD" id="cd14840">
    <property type="entry name" value="D-Ala-D-Ala_dipeptidase_Aad"/>
    <property type="match status" value="1"/>
</dbReference>
<keyword evidence="8" id="KW-0961">Cell wall biogenesis/degradation</keyword>
<dbReference type="NCBIfam" id="NF007557">
    <property type="entry name" value="PRK10178.1"/>
    <property type="match status" value="1"/>
</dbReference>
<accession>A0A2S4N7D8</accession>
<feature type="binding site" evidence="9">
    <location>
        <position position="145"/>
    </location>
    <ligand>
        <name>Zn(2+)</name>
        <dbReference type="ChEBI" id="CHEBI:29105"/>
        <note>catalytic</note>
    </ligand>
</feature>
<feature type="site" description="Transition state stabilizer" evidence="9">
    <location>
        <position position="111"/>
    </location>
</feature>
<evidence type="ECO:0000256" key="9">
    <source>
        <dbReference type="HAMAP-Rule" id="MF_01924"/>
    </source>
</evidence>
<dbReference type="PROSITE" id="PS51257">
    <property type="entry name" value="PROKAR_LIPOPROTEIN"/>
    <property type="match status" value="1"/>
</dbReference>
<dbReference type="Gene3D" id="3.30.1380.10">
    <property type="match status" value="1"/>
</dbReference>
<keyword evidence="3 9" id="KW-0479">Metal-binding</keyword>
<keyword evidence="7 9" id="KW-0482">Metalloprotease</keyword>
<dbReference type="GO" id="GO:0071555">
    <property type="term" value="P:cell wall organization"/>
    <property type="evidence" value="ECO:0007669"/>
    <property type="project" value="UniProtKB-KW"/>
</dbReference>
<dbReference type="GO" id="GO:0008237">
    <property type="term" value="F:metallopeptidase activity"/>
    <property type="evidence" value="ECO:0007669"/>
    <property type="project" value="UniProtKB-KW"/>
</dbReference>
<sequence>MIGLSKYGFILICITLLISCKSTEEFGYTKYDLKQNFLYEDISDTTFVVLQKYDANFLYDLKYATEDNFTKQKIYDCATCLLRKKAADYLIKANKAAKQQGYYIKIFDCYRPLDVQKKMWELVPNPDYVANPKNGSVHNRGCAVDITLTDKNKNDVDMGTSFDYFGIEASHNYTKLDSTIIKNRKTLKSIMQEANFSPLNSEWWHYNLNEGTKEKISNFKWNCEP</sequence>
<protein>
    <recommendedName>
        <fullName evidence="9">D-alanyl-D-alanine dipeptidase</fullName>
        <shortName evidence="9">D-Ala-D-Ala dipeptidase</shortName>
        <ecNumber evidence="9">3.4.13.22</ecNumber>
    </recommendedName>
</protein>
<feature type="binding site" evidence="9">
    <location>
        <position position="205"/>
    </location>
    <ligand>
        <name>Zn(2+)</name>
        <dbReference type="ChEBI" id="CHEBI:29105"/>
        <note>catalytic</note>
    </ligand>
</feature>
<dbReference type="EC" id="3.4.13.22" evidence="9"/>
<dbReference type="GO" id="GO:0160237">
    <property type="term" value="F:D-Ala-D-Ala dipeptidase activity"/>
    <property type="evidence" value="ECO:0007669"/>
    <property type="project" value="UniProtKB-EC"/>
</dbReference>
<gene>
    <name evidence="10" type="ORF">Q361_10988</name>
</gene>
<evidence type="ECO:0000256" key="3">
    <source>
        <dbReference type="ARBA" id="ARBA00022723"/>
    </source>
</evidence>
<name>A0A2S4N7D8_9FLAO</name>
<dbReference type="GO" id="GO:0008270">
    <property type="term" value="F:zinc ion binding"/>
    <property type="evidence" value="ECO:0007669"/>
    <property type="project" value="UniProtKB-UniRule"/>
</dbReference>
<dbReference type="OrthoDB" id="9801430at2"/>
<evidence type="ECO:0000256" key="6">
    <source>
        <dbReference type="ARBA" id="ARBA00022997"/>
    </source>
</evidence>
<dbReference type="InterPro" id="IPR009045">
    <property type="entry name" value="Zn_M74/Hedgehog-like"/>
</dbReference>
<evidence type="ECO:0000256" key="4">
    <source>
        <dbReference type="ARBA" id="ARBA00022801"/>
    </source>
</evidence>
<keyword evidence="2 9" id="KW-0645">Protease</keyword>
<dbReference type="PANTHER" id="PTHR43126">
    <property type="entry name" value="D-ALANYL-D-ALANINE DIPEPTIDASE"/>
    <property type="match status" value="1"/>
</dbReference>
<keyword evidence="5 9" id="KW-0862">Zinc</keyword>
<evidence type="ECO:0000313" key="11">
    <source>
        <dbReference type="Proteomes" id="UP000237056"/>
    </source>
</evidence>